<proteinExistence type="predicted"/>
<accession>A0A933GKC0</accession>
<gene>
    <name evidence="1" type="ORF">HY730_00015</name>
</gene>
<evidence type="ECO:0000313" key="1">
    <source>
        <dbReference type="EMBL" id="MBI4594745.1"/>
    </source>
</evidence>
<evidence type="ECO:0000313" key="2">
    <source>
        <dbReference type="Proteomes" id="UP000772181"/>
    </source>
</evidence>
<dbReference type="AlphaFoldDB" id="A0A933GKC0"/>
<comment type="caution">
    <text evidence="1">The sequence shown here is derived from an EMBL/GenBank/DDBJ whole genome shotgun (WGS) entry which is preliminary data.</text>
</comment>
<sequence>MLNSRIKDVKKEYTQTWEENLESDRNELWLNTAIISKKARLAGRICLPGV</sequence>
<dbReference type="EMBL" id="JACQWF010000001">
    <property type="protein sequence ID" value="MBI4594745.1"/>
    <property type="molecule type" value="Genomic_DNA"/>
</dbReference>
<organism evidence="1 2">
    <name type="scientific">Tectimicrobiota bacterium</name>
    <dbReference type="NCBI Taxonomy" id="2528274"/>
    <lineage>
        <taxon>Bacteria</taxon>
        <taxon>Pseudomonadati</taxon>
        <taxon>Nitrospinota/Tectimicrobiota group</taxon>
        <taxon>Candidatus Tectimicrobiota</taxon>
    </lineage>
</organism>
<reference evidence="1" key="1">
    <citation type="submission" date="2020-07" db="EMBL/GenBank/DDBJ databases">
        <title>Huge and variable diversity of episymbiotic CPR bacteria and DPANN archaea in groundwater ecosystems.</title>
        <authorList>
            <person name="He C.Y."/>
            <person name="Keren R."/>
            <person name="Whittaker M."/>
            <person name="Farag I.F."/>
            <person name="Doudna J."/>
            <person name="Cate J.H.D."/>
            <person name="Banfield J.F."/>
        </authorList>
    </citation>
    <scope>NUCLEOTIDE SEQUENCE</scope>
    <source>
        <strain evidence="1">NC_groundwater_1482_Ag_S-0.65um_47_24</strain>
    </source>
</reference>
<dbReference type="Proteomes" id="UP000772181">
    <property type="component" value="Unassembled WGS sequence"/>
</dbReference>
<name>A0A933GKC0_UNCTE</name>
<protein>
    <submittedName>
        <fullName evidence="1">Uncharacterized protein</fullName>
    </submittedName>
</protein>